<accession>A0A2T6ALC7</accession>
<comment type="caution">
    <text evidence="7">The sequence shown here is derived from an EMBL/GenBank/DDBJ whole genome shotgun (WGS) entry which is preliminary data.</text>
</comment>
<sequence>MRSSFLHKYPINYRICFFLLIALMQYSYVCKAQDQSIADSLEIIYNSSREARKDLEILKGLANNSLDPIKRLKFSNELIEIAKNKDSKKYYFNGLLQRGHALTARGDYSKALESFFKAASLADSDKELGLIKVTLGDVYSLTKNHNRAIQYYNEGIEIIRKTGDEISLGSALLNTADEYLKNDQVEKAISYLKEAEEIFLEEGYDYGRAYVVGTLGLAYAKLGRNEEAEENIQFAIQYLEKYEDYSPICEFLSGMSDIYAEKGRDSTAIEFALLSRDLAKAYGFKNEIREANLRLSQIYEDRGDLPESYKYYKEYIVYKDSVMNVSTAQSMAGLRADYEVAQKQAEVDLLNIQRENQKLVVISIAVASFFICLIAFGLYRRNKFIKRTSNIIEKERNRSDRLLLNILPEETAKELKKNGRVKAKKFESVTVLFADFKRFTLVAERLPPERLIKTIDYYFSQFDRIMEKYGIEKIKTIGDSYMAASGLPFPTKDHATKMLLAAFEMTQFVKDTKEKSLFDDADFEVRIGINSGPVVAGVVGIKKFAYDIWGDTVNIAARMESHSEIRKINISENTYELVKDEFQCEYRGEVEVKNQRILKMYFVNNVKEELNKRAG</sequence>
<dbReference type="PANTHER" id="PTHR45655:SF13">
    <property type="entry name" value="SOLUBLE GUANYLATE CYCLASE GCY-32-RELATED"/>
    <property type="match status" value="1"/>
</dbReference>
<dbReference type="PROSITE" id="PS50005">
    <property type="entry name" value="TPR"/>
    <property type="match status" value="1"/>
</dbReference>
<dbReference type="Proteomes" id="UP000244174">
    <property type="component" value="Unassembled WGS sequence"/>
</dbReference>
<dbReference type="PROSITE" id="PS50125">
    <property type="entry name" value="GUANYLATE_CYCLASE_2"/>
    <property type="match status" value="1"/>
</dbReference>
<evidence type="ECO:0000313" key="8">
    <source>
        <dbReference type="Proteomes" id="UP000244174"/>
    </source>
</evidence>
<feature type="repeat" description="TPR" evidence="3">
    <location>
        <begin position="92"/>
        <end position="125"/>
    </location>
</feature>
<dbReference type="SUPFAM" id="SSF55073">
    <property type="entry name" value="Nucleotide cyclase"/>
    <property type="match status" value="1"/>
</dbReference>
<dbReference type="GO" id="GO:0000166">
    <property type="term" value="F:nucleotide binding"/>
    <property type="evidence" value="ECO:0007669"/>
    <property type="project" value="UniProtKB-KW"/>
</dbReference>
<proteinExistence type="inferred from homology"/>
<keyword evidence="5" id="KW-1133">Transmembrane helix</keyword>
<comment type="similarity">
    <text evidence="4">Belongs to the adenylyl cyclase class-4/guanylyl cyclase family.</text>
</comment>
<dbReference type="PROSITE" id="PS00452">
    <property type="entry name" value="GUANYLATE_CYCLASE_1"/>
    <property type="match status" value="1"/>
</dbReference>
<dbReference type="GO" id="GO:0008074">
    <property type="term" value="C:guanylate cyclase complex, soluble"/>
    <property type="evidence" value="ECO:0007669"/>
    <property type="project" value="TreeGrafter"/>
</dbReference>
<dbReference type="CDD" id="cd07302">
    <property type="entry name" value="CHD"/>
    <property type="match status" value="1"/>
</dbReference>
<keyword evidence="1" id="KW-0547">Nucleotide-binding</keyword>
<dbReference type="SMART" id="SM00028">
    <property type="entry name" value="TPR"/>
    <property type="match status" value="5"/>
</dbReference>
<evidence type="ECO:0000256" key="2">
    <source>
        <dbReference type="ARBA" id="ARBA00023239"/>
    </source>
</evidence>
<evidence type="ECO:0000259" key="6">
    <source>
        <dbReference type="PROSITE" id="PS50125"/>
    </source>
</evidence>
<protein>
    <submittedName>
        <fullName evidence="7">Class 3 adenylate cyclase</fullName>
    </submittedName>
</protein>
<dbReference type="AlphaFoldDB" id="A0A2T6ALC7"/>
<name>A0A2T6ALC7_9FLAO</name>
<dbReference type="PANTHER" id="PTHR45655">
    <property type="entry name" value="GUANYLATE CYCLASE SOLUBLE SUBUNIT BETA-2"/>
    <property type="match status" value="1"/>
</dbReference>
<dbReference type="SUPFAM" id="SSF48452">
    <property type="entry name" value="TPR-like"/>
    <property type="match status" value="1"/>
</dbReference>
<dbReference type="Gene3D" id="3.30.70.1230">
    <property type="entry name" value="Nucleotide cyclase"/>
    <property type="match status" value="1"/>
</dbReference>
<dbReference type="GO" id="GO:0004016">
    <property type="term" value="F:adenylate cyclase activity"/>
    <property type="evidence" value="ECO:0007669"/>
    <property type="project" value="UniProtKB-ARBA"/>
</dbReference>
<dbReference type="GO" id="GO:0004383">
    <property type="term" value="F:guanylate cyclase activity"/>
    <property type="evidence" value="ECO:0007669"/>
    <property type="project" value="TreeGrafter"/>
</dbReference>
<keyword evidence="8" id="KW-1185">Reference proteome</keyword>
<organism evidence="7 8">
    <name type="scientific">Christiangramia gaetbulicola</name>
    <dbReference type="NCBI Taxonomy" id="703340"/>
    <lineage>
        <taxon>Bacteria</taxon>
        <taxon>Pseudomonadati</taxon>
        <taxon>Bacteroidota</taxon>
        <taxon>Flavobacteriia</taxon>
        <taxon>Flavobacteriales</taxon>
        <taxon>Flavobacteriaceae</taxon>
        <taxon>Christiangramia</taxon>
    </lineage>
</organism>
<keyword evidence="5" id="KW-0472">Membrane</keyword>
<dbReference type="InterPro" id="IPR011990">
    <property type="entry name" value="TPR-like_helical_dom_sf"/>
</dbReference>
<dbReference type="SMART" id="SM00044">
    <property type="entry name" value="CYCc"/>
    <property type="match status" value="1"/>
</dbReference>
<dbReference type="EMBL" id="QBKQ01000001">
    <property type="protein sequence ID" value="PTX44619.1"/>
    <property type="molecule type" value="Genomic_DNA"/>
</dbReference>
<keyword evidence="5" id="KW-0812">Transmembrane</keyword>
<dbReference type="GO" id="GO:0019934">
    <property type="term" value="P:cGMP-mediated signaling"/>
    <property type="evidence" value="ECO:0007669"/>
    <property type="project" value="TreeGrafter"/>
</dbReference>
<dbReference type="Gene3D" id="1.25.40.10">
    <property type="entry name" value="Tetratricopeptide repeat domain"/>
    <property type="match status" value="1"/>
</dbReference>
<dbReference type="InterPro" id="IPR001054">
    <property type="entry name" value="A/G_cyclase"/>
</dbReference>
<dbReference type="InterPro" id="IPR019734">
    <property type="entry name" value="TPR_rpt"/>
</dbReference>
<evidence type="ECO:0000256" key="5">
    <source>
        <dbReference type="SAM" id="Phobius"/>
    </source>
</evidence>
<keyword evidence="2 4" id="KW-0456">Lyase</keyword>
<feature type="domain" description="Guanylate cyclase" evidence="6">
    <location>
        <begin position="430"/>
        <end position="560"/>
    </location>
</feature>
<dbReference type="GO" id="GO:0070482">
    <property type="term" value="P:response to oxygen levels"/>
    <property type="evidence" value="ECO:0007669"/>
    <property type="project" value="TreeGrafter"/>
</dbReference>
<dbReference type="Pfam" id="PF13424">
    <property type="entry name" value="TPR_12"/>
    <property type="match status" value="1"/>
</dbReference>
<evidence type="ECO:0000256" key="3">
    <source>
        <dbReference type="PROSITE-ProRule" id="PRU00339"/>
    </source>
</evidence>
<dbReference type="InterPro" id="IPR018297">
    <property type="entry name" value="A/G_cyclase_CS"/>
</dbReference>
<keyword evidence="3" id="KW-0802">TPR repeat</keyword>
<reference evidence="7 8" key="1">
    <citation type="submission" date="2018-04" db="EMBL/GenBank/DDBJ databases">
        <title>Genomic Encyclopedia of Archaeal and Bacterial Type Strains, Phase II (KMG-II): from individual species to whole genera.</title>
        <authorList>
            <person name="Goeker M."/>
        </authorList>
    </citation>
    <scope>NUCLEOTIDE SEQUENCE [LARGE SCALE GENOMIC DNA]</scope>
    <source>
        <strain evidence="7 8">DSM 23082</strain>
    </source>
</reference>
<feature type="transmembrane region" description="Helical" evidence="5">
    <location>
        <begin position="359"/>
        <end position="379"/>
    </location>
</feature>
<dbReference type="InterPro" id="IPR029787">
    <property type="entry name" value="Nucleotide_cyclase"/>
</dbReference>
<evidence type="ECO:0000313" key="7">
    <source>
        <dbReference type="EMBL" id="PTX44619.1"/>
    </source>
</evidence>
<evidence type="ECO:0000256" key="4">
    <source>
        <dbReference type="RuleBase" id="RU000405"/>
    </source>
</evidence>
<gene>
    <name evidence="7" type="ORF">C8P64_0601</name>
</gene>
<dbReference type="Pfam" id="PF00211">
    <property type="entry name" value="Guanylate_cyc"/>
    <property type="match status" value="1"/>
</dbReference>
<evidence type="ECO:0000256" key="1">
    <source>
        <dbReference type="ARBA" id="ARBA00022741"/>
    </source>
</evidence>